<comment type="caution">
    <text evidence="1">The sequence shown here is derived from an EMBL/GenBank/DDBJ whole genome shotgun (WGS) entry which is preliminary data.</text>
</comment>
<dbReference type="EMBL" id="JBFDAA010000011">
    <property type="protein sequence ID" value="KAL1123677.1"/>
    <property type="molecule type" value="Genomic_DNA"/>
</dbReference>
<proteinExistence type="predicted"/>
<name>A0ABD0Y8V4_9HEMI</name>
<accession>A0ABD0Y8V4</accession>
<evidence type="ECO:0000313" key="1">
    <source>
        <dbReference type="EMBL" id="KAL1123677.1"/>
    </source>
</evidence>
<evidence type="ECO:0000313" key="2">
    <source>
        <dbReference type="Proteomes" id="UP001558652"/>
    </source>
</evidence>
<organism evidence="1 2">
    <name type="scientific">Ranatra chinensis</name>
    <dbReference type="NCBI Taxonomy" id="642074"/>
    <lineage>
        <taxon>Eukaryota</taxon>
        <taxon>Metazoa</taxon>
        <taxon>Ecdysozoa</taxon>
        <taxon>Arthropoda</taxon>
        <taxon>Hexapoda</taxon>
        <taxon>Insecta</taxon>
        <taxon>Pterygota</taxon>
        <taxon>Neoptera</taxon>
        <taxon>Paraneoptera</taxon>
        <taxon>Hemiptera</taxon>
        <taxon>Heteroptera</taxon>
        <taxon>Panheteroptera</taxon>
        <taxon>Nepomorpha</taxon>
        <taxon>Nepidae</taxon>
        <taxon>Ranatrinae</taxon>
        <taxon>Ranatra</taxon>
    </lineage>
</organism>
<dbReference type="AlphaFoldDB" id="A0ABD0Y8V4"/>
<gene>
    <name evidence="1" type="ORF">AAG570_001450</name>
</gene>
<dbReference type="Proteomes" id="UP001558652">
    <property type="component" value="Unassembled WGS sequence"/>
</dbReference>
<keyword evidence="2" id="KW-1185">Reference proteome</keyword>
<protein>
    <submittedName>
        <fullName evidence="1">Uncharacterized protein</fullName>
    </submittedName>
</protein>
<sequence length="265" mass="29654">MDFGLAPCQRSKVGRHRIAPIGVFPPAGRFKHVHLDIIEPLPPSQGKAYRQTMIDRAFYERWISRFGVTLRITMDPDNANWRTAVHLRTPLVLRYDTTRAIGNQSQIHPSVQVTPSAEDASSSFSGDVYADIGVGFARQREKLDDGTNFAAAVGGANGFSRGCRTRLLCRHFFNGPKLANMLGQCLLGGSGLTLTDTNLPTRRKGRVRCDRECRKRLSSRGNLMRGRQLRLRCFANEEEARDFRSGSVLWLEPQHLSGMRTNIAA</sequence>
<reference evidence="1 2" key="1">
    <citation type="submission" date="2024-07" db="EMBL/GenBank/DDBJ databases">
        <title>Chromosome-level genome assembly of the water stick insect Ranatra chinensis (Heteroptera: Nepidae).</title>
        <authorList>
            <person name="Liu X."/>
        </authorList>
    </citation>
    <scope>NUCLEOTIDE SEQUENCE [LARGE SCALE GENOMIC DNA]</scope>
    <source>
        <strain evidence="1">Cailab_2021Rc</strain>
        <tissue evidence="1">Muscle</tissue>
    </source>
</reference>